<dbReference type="EMBL" id="RAWX01000002">
    <property type="protein sequence ID" value="RKJ88955.1"/>
    <property type="molecule type" value="Genomic_DNA"/>
</dbReference>
<organism evidence="2 4">
    <name type="scientific">Aeromonas veronii</name>
    <dbReference type="NCBI Taxonomy" id="654"/>
    <lineage>
        <taxon>Bacteria</taxon>
        <taxon>Pseudomonadati</taxon>
        <taxon>Pseudomonadota</taxon>
        <taxon>Gammaproteobacteria</taxon>
        <taxon>Aeromonadales</taxon>
        <taxon>Aeromonadaceae</taxon>
        <taxon>Aeromonas</taxon>
    </lineage>
</organism>
<evidence type="ECO:0000313" key="4">
    <source>
        <dbReference type="Proteomes" id="UP000281725"/>
    </source>
</evidence>
<comment type="caution">
    <text evidence="2">The sequence shown here is derived from an EMBL/GenBank/DDBJ whole genome shotgun (WGS) entry which is preliminary data.</text>
</comment>
<dbReference type="EMBL" id="RAWX01000002">
    <property type="protein sequence ID" value="RKJ89729.1"/>
    <property type="molecule type" value="Genomic_DNA"/>
</dbReference>
<name>A0A3A9IDC0_AERVE</name>
<evidence type="ECO:0000313" key="1">
    <source>
        <dbReference type="EMBL" id="RKJ86474.1"/>
    </source>
</evidence>
<protein>
    <submittedName>
        <fullName evidence="2">Uncharacterized protein</fullName>
    </submittedName>
</protein>
<dbReference type="Proteomes" id="UP000281725">
    <property type="component" value="Unassembled WGS sequence"/>
</dbReference>
<reference evidence="2 4" key="1">
    <citation type="submission" date="2018-09" db="EMBL/GenBank/DDBJ databases">
        <title>Genome sequencing of Aeromonas veronii MS-17-88.</title>
        <authorList>
            <person name="Tekedar H.C."/>
            <person name="Arick M.A."/>
            <person name="Hsu C.-Y."/>
            <person name="Thrash A."/>
            <person name="Karsi A."/>
            <person name="Lawrence M.L."/>
            <person name="Abdelhamed H."/>
        </authorList>
    </citation>
    <scope>NUCLEOTIDE SEQUENCE [LARGE SCALE GENOMIC DNA]</scope>
    <source>
        <strain evidence="2 4">MS 17-88</strain>
    </source>
</reference>
<evidence type="ECO:0000313" key="3">
    <source>
        <dbReference type="EMBL" id="RKJ89729.1"/>
    </source>
</evidence>
<accession>A0A3A9IDC0</accession>
<evidence type="ECO:0000313" key="2">
    <source>
        <dbReference type="EMBL" id="RKJ88955.1"/>
    </source>
</evidence>
<dbReference type="AlphaFoldDB" id="A0A3A9IDC0"/>
<sequence length="96" mass="10689">MIDVMITDGGILYDKIIYADPIQPNGELIFRSGQLSGKSAWGVLEVDPPEGVLRGGACHGAILPRLWEFSGHPTQLQILRTKMGGREHWEKCFRRG</sequence>
<gene>
    <name evidence="2" type="ORF">D6R50_06575</name>
    <name evidence="3" type="ORF">D6R50_10860</name>
    <name evidence="1" type="ORF">D6R50_19705</name>
</gene>
<proteinExistence type="predicted"/>
<dbReference type="EMBL" id="RAWX01000004">
    <property type="protein sequence ID" value="RKJ86474.1"/>
    <property type="molecule type" value="Genomic_DNA"/>
</dbReference>